<feature type="signal peptide" evidence="2">
    <location>
        <begin position="1"/>
        <end position="20"/>
    </location>
</feature>
<dbReference type="OrthoDB" id="351001at2"/>
<dbReference type="EMBL" id="CP028884">
    <property type="protein sequence ID" value="AYE36124.1"/>
    <property type="molecule type" value="Genomic_DNA"/>
</dbReference>
<keyword evidence="2" id="KW-0732">Signal</keyword>
<evidence type="ECO:0000256" key="1">
    <source>
        <dbReference type="PROSITE-ProRule" id="PRU00339"/>
    </source>
</evidence>
<dbReference type="RefSeq" id="WP_120104044.1">
    <property type="nucleotide sequence ID" value="NZ_CP028884.1"/>
</dbReference>
<protein>
    <submittedName>
        <fullName evidence="3">Uncharacterized protein</fullName>
    </submittedName>
</protein>
<dbReference type="InterPro" id="IPR019734">
    <property type="entry name" value="TPR_rpt"/>
</dbReference>
<evidence type="ECO:0000313" key="3">
    <source>
        <dbReference type="EMBL" id="AYE36124.1"/>
    </source>
</evidence>
<sequence>MRKLVLFFLFFSLVFSSLFAKSNSVIDDKQKELAIFYYEVGQRYIDVGKVKKGKKFQKKALEIYPRLKEEVDFKSAIEEIDSKMSMEGETKSLAFEDVRLDEIPGITHDKIEINELTNAPKIEYIAEKARENHKEQAVKFQFNKFARALLLQNVGLLNSVMADEVKVLDKVEAKDTFISKLEGVSSGIDKDELSYLSVDDFYDLKSLKIIKDTDVSYNVRVKTKKNNVTKNIPFWSGNQTLSFQRKGDKWVLSSIK</sequence>
<organism evidence="3 4">
    <name type="scientific">Borrelia turcica IST7</name>
    <dbReference type="NCBI Taxonomy" id="1104446"/>
    <lineage>
        <taxon>Bacteria</taxon>
        <taxon>Pseudomonadati</taxon>
        <taxon>Spirochaetota</taxon>
        <taxon>Spirochaetia</taxon>
        <taxon>Spirochaetales</taxon>
        <taxon>Borreliaceae</taxon>
        <taxon>Borrelia</taxon>
    </lineage>
</organism>
<name>A0A386PK35_9SPIR</name>
<dbReference type="Proteomes" id="UP000275571">
    <property type="component" value="Chromosome"/>
</dbReference>
<feature type="repeat" description="TPR" evidence="1">
    <location>
        <begin position="34"/>
        <end position="67"/>
    </location>
</feature>
<dbReference type="PROSITE" id="PS50005">
    <property type="entry name" value="TPR"/>
    <property type="match status" value="1"/>
</dbReference>
<keyword evidence="4" id="KW-1185">Reference proteome</keyword>
<proteinExistence type="predicted"/>
<keyword evidence="1" id="KW-0802">TPR repeat</keyword>
<dbReference type="AlphaFoldDB" id="A0A386PK35"/>
<gene>
    <name evidence="3" type="ORF">DB313_01215</name>
</gene>
<reference evidence="3 4" key="1">
    <citation type="journal article" date="2018" name="Infect. Genet. Evol.">
        <title>Genome-wide analysis of Borrelia turcica and 'Candidatus Borrelia tachyglossi' shows relapsing fever-like genomes with unique genomic links to Lyme disease Borrelia.</title>
        <authorList>
            <person name="Gofton A.W."/>
            <person name="Margos G."/>
            <person name="Fingerle V."/>
            <person name="Hepner S."/>
            <person name="Loh S.M."/>
            <person name="Ryan U."/>
            <person name="Irwin P."/>
            <person name="Oskam C.L."/>
        </authorList>
    </citation>
    <scope>NUCLEOTIDE SEQUENCE [LARGE SCALE GENOMIC DNA]</scope>
    <source>
        <strain evidence="3 4">IST7</strain>
    </source>
</reference>
<accession>A0A386PK35</accession>
<evidence type="ECO:0000313" key="4">
    <source>
        <dbReference type="Proteomes" id="UP000275571"/>
    </source>
</evidence>
<dbReference type="KEGG" id="btur:DB313_01215"/>
<feature type="chain" id="PRO_5017241698" evidence="2">
    <location>
        <begin position="21"/>
        <end position="256"/>
    </location>
</feature>
<evidence type="ECO:0000256" key="2">
    <source>
        <dbReference type="SAM" id="SignalP"/>
    </source>
</evidence>